<evidence type="ECO:0000313" key="2">
    <source>
        <dbReference type="EMBL" id="KAF4308824.1"/>
    </source>
</evidence>
<feature type="transmembrane region" description="Helical" evidence="1">
    <location>
        <begin position="365"/>
        <end position="383"/>
    </location>
</feature>
<accession>A0A8H4IYU0</accession>
<feature type="transmembrane region" description="Helical" evidence="1">
    <location>
        <begin position="324"/>
        <end position="345"/>
    </location>
</feature>
<sequence length="396" mass="45368">MSNTRFPVTEWIWTPGGTKAMKSNCDISDFLRRPVPWHGRFRVLSLLRDSVIPALEPVLAAFLERHRVPNEFFLERDQSVNHGFGTFTDVAEQRTVTWMRLVSKSVQVQRDDKGRPLHIATPVISSDKKQDRAWYNFAFVLIEEKDASGGSDQSTLLCFDAPYQFLKELNELQVSEAHLNDAFFMLNLVLSALFKVMDDVAWTLADVFRNIEKDTLERTAQDKRAGKSIDFSELHNISKHQIYMSEAFQAAQYMSSDLLECYRTRSTTNTIRSAQNIEQKLLHSARMFKATHLRLASLEKRIANITSLAFNIVTQEDSRSMHTIALITLVFLPSTLIATVFSSSFFDFSVEDDQTSGVHLSSLFWVFWVIAIPVTAIVVYLWWNFSPRKKEFATAA</sequence>
<evidence type="ECO:0000313" key="3">
    <source>
        <dbReference type="Proteomes" id="UP000572817"/>
    </source>
</evidence>
<keyword evidence="1" id="KW-1133">Transmembrane helix</keyword>
<evidence type="ECO:0000256" key="1">
    <source>
        <dbReference type="SAM" id="Phobius"/>
    </source>
</evidence>
<dbReference type="Pfam" id="PF01544">
    <property type="entry name" value="CorA"/>
    <property type="match status" value="1"/>
</dbReference>
<dbReference type="EMBL" id="WWBZ02000022">
    <property type="protein sequence ID" value="KAF4308824.1"/>
    <property type="molecule type" value="Genomic_DNA"/>
</dbReference>
<dbReference type="InterPro" id="IPR002523">
    <property type="entry name" value="MgTranspt_CorA/ZnTranspt_ZntB"/>
</dbReference>
<reference evidence="2" key="1">
    <citation type="submission" date="2020-04" db="EMBL/GenBank/DDBJ databases">
        <title>Genome Assembly and Annotation of Botryosphaeria dothidea sdau 11-99, a Latent Pathogen of Apple Fruit Ring Rot in China.</title>
        <authorList>
            <person name="Yu C."/>
            <person name="Diao Y."/>
            <person name="Lu Q."/>
            <person name="Zhao J."/>
            <person name="Cui S."/>
            <person name="Peng C."/>
            <person name="He B."/>
            <person name="Liu H."/>
        </authorList>
    </citation>
    <scope>NUCLEOTIDE SEQUENCE [LARGE SCALE GENOMIC DNA]</scope>
    <source>
        <strain evidence="2">Sdau11-99</strain>
    </source>
</reference>
<protein>
    <submittedName>
        <fullName evidence="2">Mg2+ transporter zinc transport protein</fullName>
    </submittedName>
</protein>
<gene>
    <name evidence="2" type="ORF">GTA08_BOTSDO03968</name>
</gene>
<keyword evidence="1" id="KW-0472">Membrane</keyword>
<proteinExistence type="predicted"/>
<organism evidence="2 3">
    <name type="scientific">Botryosphaeria dothidea</name>
    <dbReference type="NCBI Taxonomy" id="55169"/>
    <lineage>
        <taxon>Eukaryota</taxon>
        <taxon>Fungi</taxon>
        <taxon>Dikarya</taxon>
        <taxon>Ascomycota</taxon>
        <taxon>Pezizomycotina</taxon>
        <taxon>Dothideomycetes</taxon>
        <taxon>Dothideomycetes incertae sedis</taxon>
        <taxon>Botryosphaeriales</taxon>
        <taxon>Botryosphaeriaceae</taxon>
        <taxon>Botryosphaeria</taxon>
    </lineage>
</organism>
<name>A0A8H4IYU0_9PEZI</name>
<dbReference type="GO" id="GO:0046873">
    <property type="term" value="F:metal ion transmembrane transporter activity"/>
    <property type="evidence" value="ECO:0007669"/>
    <property type="project" value="InterPro"/>
</dbReference>
<dbReference type="GO" id="GO:0016020">
    <property type="term" value="C:membrane"/>
    <property type="evidence" value="ECO:0007669"/>
    <property type="project" value="InterPro"/>
</dbReference>
<dbReference type="Proteomes" id="UP000572817">
    <property type="component" value="Unassembled WGS sequence"/>
</dbReference>
<keyword evidence="3" id="KW-1185">Reference proteome</keyword>
<dbReference type="OrthoDB" id="2830640at2759"/>
<dbReference type="Gene3D" id="1.20.58.340">
    <property type="entry name" value="Magnesium transport protein CorA, transmembrane region"/>
    <property type="match status" value="1"/>
</dbReference>
<dbReference type="AlphaFoldDB" id="A0A8H4IYU0"/>
<keyword evidence="1" id="KW-0812">Transmembrane</keyword>
<comment type="caution">
    <text evidence="2">The sequence shown here is derived from an EMBL/GenBank/DDBJ whole genome shotgun (WGS) entry which is preliminary data.</text>
</comment>